<dbReference type="SMART" id="SM00724">
    <property type="entry name" value="TLC"/>
    <property type="match status" value="1"/>
</dbReference>
<reference evidence="8 9" key="1">
    <citation type="submission" date="2023-09" db="EMBL/GenBank/DDBJ databases">
        <authorList>
            <person name="Wang M."/>
        </authorList>
    </citation>
    <scope>NUCLEOTIDE SEQUENCE [LARGE SCALE GENOMIC DNA]</scope>
    <source>
        <strain evidence="8">GT-2023</strain>
        <tissue evidence="8">Liver</tissue>
    </source>
</reference>
<protein>
    <recommendedName>
        <fullName evidence="7">TLC domain-containing protein</fullName>
    </recommendedName>
</protein>
<comment type="caution">
    <text evidence="8">The sequence shown here is derived from an EMBL/GenBank/DDBJ whole genome shotgun (WGS) entry which is preliminary data.</text>
</comment>
<keyword evidence="3 6" id="KW-1133">Transmembrane helix</keyword>
<evidence type="ECO:0000256" key="2">
    <source>
        <dbReference type="ARBA" id="ARBA00022692"/>
    </source>
</evidence>
<evidence type="ECO:0000256" key="5">
    <source>
        <dbReference type="PROSITE-ProRule" id="PRU00205"/>
    </source>
</evidence>
<gene>
    <name evidence="8" type="ORF">QQF64_027346</name>
</gene>
<feature type="domain" description="TLC" evidence="7">
    <location>
        <begin position="41"/>
        <end position="232"/>
    </location>
</feature>
<dbReference type="InterPro" id="IPR042512">
    <property type="entry name" value="TLCD5"/>
</dbReference>
<sequence length="361" mass="41063">MGVLTHESYLSAKMALMIVETSCSLIGWLFLYVLLCHLNSERDCEWNCRLVTLLHGILIVCVTAYIGFIAGPWPFTHPGTENTSLQILALVLSLGYFIFDMAWCVYFRTEGPVMLAHHTMSILGIVLALGLGESGIETCAVLFGSEITNPLLQARWFLKRMGRYDSLAGDVVDLLFILLFASVRIGVGSRMLYCELASPKPSLIVKVGGVAIYTLSWIFMIDIARFACKKTRGKYRRWKEQHKLDDANGHAVKVNGKYGNSENWTRWGRNYNERLNRVDALIHRLSEFPRISTHWSGQDTFFWRKKSIQRSWFGIDKGDCIQTEARGKPVDLCGGILAGKMMKRLRQQKEFFFIDHLCVCV</sequence>
<evidence type="ECO:0000256" key="6">
    <source>
        <dbReference type="SAM" id="Phobius"/>
    </source>
</evidence>
<dbReference type="InterPro" id="IPR006634">
    <property type="entry name" value="TLC-dom"/>
</dbReference>
<dbReference type="PANTHER" id="PTHR31898:SF7">
    <property type="entry name" value="TLC DOMAIN-CONTAINING PROTEIN 5"/>
    <property type="match status" value="1"/>
</dbReference>
<feature type="transmembrane region" description="Helical" evidence="6">
    <location>
        <begin position="167"/>
        <end position="187"/>
    </location>
</feature>
<keyword evidence="2 5" id="KW-0812">Transmembrane</keyword>
<feature type="transmembrane region" description="Helical" evidence="6">
    <location>
        <begin position="14"/>
        <end position="38"/>
    </location>
</feature>
<dbReference type="EMBL" id="JAYMGO010000005">
    <property type="protein sequence ID" value="KAL1274532.1"/>
    <property type="molecule type" value="Genomic_DNA"/>
</dbReference>
<evidence type="ECO:0000256" key="4">
    <source>
        <dbReference type="ARBA" id="ARBA00023136"/>
    </source>
</evidence>
<accession>A0ABR3NC35</accession>
<evidence type="ECO:0000256" key="1">
    <source>
        <dbReference type="ARBA" id="ARBA00004141"/>
    </source>
</evidence>
<feature type="transmembrane region" description="Helical" evidence="6">
    <location>
        <begin position="85"/>
        <end position="107"/>
    </location>
</feature>
<dbReference type="PROSITE" id="PS50922">
    <property type="entry name" value="TLC"/>
    <property type="match status" value="1"/>
</dbReference>
<evidence type="ECO:0000256" key="3">
    <source>
        <dbReference type="ARBA" id="ARBA00022989"/>
    </source>
</evidence>
<dbReference type="PANTHER" id="PTHR31898">
    <property type="entry name" value="TRANSMEMBRANE PROTEIN 136"/>
    <property type="match status" value="1"/>
</dbReference>
<evidence type="ECO:0000313" key="8">
    <source>
        <dbReference type="EMBL" id="KAL1274532.1"/>
    </source>
</evidence>
<dbReference type="Proteomes" id="UP001558613">
    <property type="component" value="Unassembled WGS sequence"/>
</dbReference>
<proteinExistence type="predicted"/>
<keyword evidence="4 5" id="KW-0472">Membrane</keyword>
<organism evidence="8 9">
    <name type="scientific">Cirrhinus molitorella</name>
    <name type="common">mud carp</name>
    <dbReference type="NCBI Taxonomy" id="172907"/>
    <lineage>
        <taxon>Eukaryota</taxon>
        <taxon>Metazoa</taxon>
        <taxon>Chordata</taxon>
        <taxon>Craniata</taxon>
        <taxon>Vertebrata</taxon>
        <taxon>Euteleostomi</taxon>
        <taxon>Actinopterygii</taxon>
        <taxon>Neopterygii</taxon>
        <taxon>Teleostei</taxon>
        <taxon>Ostariophysi</taxon>
        <taxon>Cypriniformes</taxon>
        <taxon>Cyprinidae</taxon>
        <taxon>Labeoninae</taxon>
        <taxon>Labeonini</taxon>
        <taxon>Cirrhinus</taxon>
    </lineage>
</organism>
<comment type="subcellular location">
    <subcellularLocation>
        <location evidence="1">Membrane</location>
        <topology evidence="1">Multi-pass membrane protein</topology>
    </subcellularLocation>
</comment>
<evidence type="ECO:0000259" key="7">
    <source>
        <dbReference type="PROSITE" id="PS50922"/>
    </source>
</evidence>
<evidence type="ECO:0000313" key="9">
    <source>
        <dbReference type="Proteomes" id="UP001558613"/>
    </source>
</evidence>
<dbReference type="Pfam" id="PF03798">
    <property type="entry name" value="TRAM_LAG1_CLN8"/>
    <property type="match status" value="1"/>
</dbReference>
<feature type="transmembrane region" description="Helical" evidence="6">
    <location>
        <begin position="207"/>
        <end position="228"/>
    </location>
</feature>
<name>A0ABR3NC35_9TELE</name>
<keyword evidence="9" id="KW-1185">Reference proteome</keyword>
<feature type="transmembrane region" description="Helical" evidence="6">
    <location>
        <begin position="50"/>
        <end position="73"/>
    </location>
</feature>